<dbReference type="Proteomes" id="UP000009017">
    <property type="component" value="Unassembled WGS sequence"/>
</dbReference>
<feature type="transmembrane region" description="Helical" evidence="1">
    <location>
        <begin position="83"/>
        <end position="108"/>
    </location>
</feature>
<dbReference type="HOGENOM" id="CLU_2091988_0_0_5"/>
<evidence type="ECO:0000256" key="1">
    <source>
        <dbReference type="SAM" id="Phobius"/>
    </source>
</evidence>
<reference evidence="2 3" key="1">
    <citation type="submission" date="2012-03" db="EMBL/GenBank/DDBJ databases">
        <title>The Genome Sequence of Bartonella melophagi K-2C.</title>
        <authorList>
            <consortium name="The Broad Institute Genome Sequencing Platform"/>
            <consortium name="The Broad Institute Genome Sequencing Center for Infectious Disease"/>
            <person name="Feldgarden M."/>
            <person name="Kirby J."/>
            <person name="Kosoy M."/>
            <person name="Birtles R."/>
            <person name="Probert W.S."/>
            <person name="Chiaraviglio L."/>
            <person name="Young S.K."/>
            <person name="Zeng Q."/>
            <person name="Gargeya S."/>
            <person name="Fitzgerald M."/>
            <person name="Haas B."/>
            <person name="Abouelleil A."/>
            <person name="Alvarado L."/>
            <person name="Arachchi H.M."/>
            <person name="Berlin A."/>
            <person name="Chapman S.B."/>
            <person name="Gearin G."/>
            <person name="Goldberg J."/>
            <person name="Griggs A."/>
            <person name="Gujja S."/>
            <person name="Hansen M."/>
            <person name="Heiman D."/>
            <person name="Howarth C."/>
            <person name="Larimer J."/>
            <person name="Lui A."/>
            <person name="MacDonald P.J.P."/>
            <person name="McCowen C."/>
            <person name="Montmayeur A."/>
            <person name="Murphy C."/>
            <person name="Neiman D."/>
            <person name="Pearson M."/>
            <person name="Priest M."/>
            <person name="Roberts A."/>
            <person name="Saif S."/>
            <person name="Shea T."/>
            <person name="Sisk P."/>
            <person name="Stolte C."/>
            <person name="Sykes S."/>
            <person name="Wortman J."/>
            <person name="Nusbaum C."/>
            <person name="Birren B."/>
        </authorList>
    </citation>
    <scope>NUCLEOTIDE SEQUENCE [LARGE SCALE GENOMIC DNA]</scope>
    <source>
        <strain evidence="2 3">K-2C</strain>
    </source>
</reference>
<evidence type="ECO:0000313" key="2">
    <source>
        <dbReference type="EMBL" id="EJF88037.1"/>
    </source>
</evidence>
<dbReference type="AlphaFoldDB" id="J1JT33"/>
<comment type="caution">
    <text evidence="2">The sequence shown here is derived from an EMBL/GenBank/DDBJ whole genome shotgun (WGS) entry which is preliminary data.</text>
</comment>
<keyword evidence="1" id="KW-0472">Membrane</keyword>
<proteinExistence type="predicted"/>
<feature type="transmembrane region" description="Helical" evidence="1">
    <location>
        <begin position="52"/>
        <end position="71"/>
    </location>
</feature>
<accession>J1JT33</accession>
<name>J1JT33_9HYPH</name>
<protein>
    <submittedName>
        <fullName evidence="2">Uncharacterized protein</fullName>
    </submittedName>
</protein>
<feature type="transmembrane region" description="Helical" evidence="1">
    <location>
        <begin position="20"/>
        <end position="40"/>
    </location>
</feature>
<evidence type="ECO:0000313" key="3">
    <source>
        <dbReference type="Proteomes" id="UP000009017"/>
    </source>
</evidence>
<gene>
    <name evidence="2" type="ORF">ME3_01309</name>
</gene>
<organism evidence="2 3">
    <name type="scientific">Bartonella melophagi K-2C</name>
    <dbReference type="NCBI Taxonomy" id="1094557"/>
    <lineage>
        <taxon>Bacteria</taxon>
        <taxon>Pseudomonadati</taxon>
        <taxon>Pseudomonadota</taxon>
        <taxon>Alphaproteobacteria</taxon>
        <taxon>Hyphomicrobiales</taxon>
        <taxon>Bartonellaceae</taxon>
        <taxon>Bartonella</taxon>
    </lineage>
</organism>
<dbReference type="EMBL" id="AIMA01000035">
    <property type="protein sequence ID" value="EJF88037.1"/>
    <property type="molecule type" value="Genomic_DNA"/>
</dbReference>
<keyword evidence="3" id="KW-1185">Reference proteome</keyword>
<keyword evidence="1" id="KW-1133">Transmembrane helix</keyword>
<keyword evidence="1" id="KW-0812">Transmembrane</keyword>
<sequence>MNMNFINNNEIHLNKKKSIINAVSSNIFAMLKRLLILFLLWFRNPLYVIRKILTILSSLGVMTGLFIGFIAEDGFDAPLIHLIILSFFIGFVPFITVSFYDFLLVRLLRNRNIQSR</sequence>